<dbReference type="Gene3D" id="1.20.1740.10">
    <property type="entry name" value="Amino acid/polyamine transporter I"/>
    <property type="match status" value="1"/>
</dbReference>
<protein>
    <submittedName>
        <fullName evidence="7">Abc membrane spanning protein (Amino acid)</fullName>
    </submittedName>
</protein>
<evidence type="ECO:0000256" key="3">
    <source>
        <dbReference type="ARBA" id="ARBA00022989"/>
    </source>
</evidence>
<feature type="transmembrane region" description="Helical" evidence="5">
    <location>
        <begin position="32"/>
        <end position="58"/>
    </location>
</feature>
<feature type="transmembrane region" description="Helical" evidence="5">
    <location>
        <begin position="331"/>
        <end position="353"/>
    </location>
</feature>
<feature type="transmembrane region" description="Helical" evidence="5">
    <location>
        <begin position="193"/>
        <end position="210"/>
    </location>
</feature>
<dbReference type="Proteomes" id="UP000019335">
    <property type="component" value="Chromosome 6"/>
</dbReference>
<feature type="transmembrane region" description="Helical" evidence="5">
    <location>
        <begin position="359"/>
        <end position="380"/>
    </location>
</feature>
<keyword evidence="4 5" id="KW-0472">Membrane</keyword>
<evidence type="ECO:0000259" key="6">
    <source>
        <dbReference type="Pfam" id="PF00324"/>
    </source>
</evidence>
<feature type="transmembrane region" description="Helical" evidence="5">
    <location>
        <begin position="150"/>
        <end position="173"/>
    </location>
</feature>
<comment type="caution">
    <text evidence="7">The sequence shown here is derived from an EMBL/GenBank/DDBJ whole genome shotgun (WGS) entry which is preliminary data.</text>
</comment>
<feature type="transmembrane region" description="Helical" evidence="5">
    <location>
        <begin position="230"/>
        <end position="258"/>
    </location>
</feature>
<dbReference type="PANTHER" id="PTHR42770:SF7">
    <property type="entry name" value="MEMBRANE PROTEIN"/>
    <property type="match status" value="1"/>
</dbReference>
<name>W7U3S6_9STRA</name>
<evidence type="ECO:0000256" key="5">
    <source>
        <dbReference type="SAM" id="Phobius"/>
    </source>
</evidence>
<dbReference type="InterPro" id="IPR050367">
    <property type="entry name" value="APC_superfamily"/>
</dbReference>
<keyword evidence="8" id="KW-1185">Reference proteome</keyword>
<dbReference type="OrthoDB" id="3900342at2759"/>
<reference evidence="7 8" key="1">
    <citation type="journal article" date="2014" name="Mol. Plant">
        <title>Chromosome Scale Genome Assembly and Transcriptome Profiling of Nannochloropsis gaditana in Nitrogen Depletion.</title>
        <authorList>
            <person name="Corteggiani Carpinelli E."/>
            <person name="Telatin A."/>
            <person name="Vitulo N."/>
            <person name="Forcato C."/>
            <person name="D'Angelo M."/>
            <person name="Schiavon R."/>
            <person name="Vezzi A."/>
            <person name="Giacometti G.M."/>
            <person name="Morosinotto T."/>
            <person name="Valle G."/>
        </authorList>
    </citation>
    <scope>NUCLEOTIDE SEQUENCE [LARGE SCALE GENOMIC DNA]</scope>
    <source>
        <strain evidence="7 8">B-31</strain>
    </source>
</reference>
<feature type="transmembrane region" description="Helical" evidence="5">
    <location>
        <begin position="400"/>
        <end position="419"/>
    </location>
</feature>
<evidence type="ECO:0000256" key="4">
    <source>
        <dbReference type="ARBA" id="ARBA00023136"/>
    </source>
</evidence>
<dbReference type="GO" id="GO:0055085">
    <property type="term" value="P:transmembrane transport"/>
    <property type="evidence" value="ECO:0007669"/>
    <property type="project" value="InterPro"/>
</dbReference>
<dbReference type="PIRSF" id="PIRSF006060">
    <property type="entry name" value="AA_transporter"/>
    <property type="match status" value="1"/>
</dbReference>
<feature type="transmembrane region" description="Helical" evidence="5">
    <location>
        <begin position="79"/>
        <end position="110"/>
    </location>
</feature>
<sequence length="546" mass="57925">MPRESKLTFVHLWGIAVGSAIGGNFVGWNSTLLGGLAGALLGLAISTILYMTLSLCIAEMSAHTLKIGGSHTFVGESPLGRLGAYVCGVAELLKIIPTGSLCVFAVASYLSHSWTNIWGPKLVLEVGVWILTYSVFTLLNIVGMEMSINLQVASTVVSIMVLASFYMPSLVAVDLQTHSLPGLEQKGVFFDDLASMWIALPYSLWWYLGIENVPLMAGSMSNPAQVMPKVIIASMATLAAVATLTLVLNSSVFPGVVSLADSKAPLLDGFKALTENQYVLHGVSLLISLGLIVSFNCFVLYAGETIAVLASDGILPTCLGVIHPRYGTPHVALAGSSLIGLSLLACAVGTMSGSKAVSVLINVAVVGGLVAYILQFVAYLSRQWASSDSGFRSPLGRPGACLGLGLSVMLLGCEFFHASVEVTDAEGLLMAMSVFGVALLVYWLDPPWVQQDLVRKRALSLEGSAQGPYFMNTDEEEGRADLGHFDPLSSSITSMTTLTPIMASPQRRRPLKGATSNGGNRGNTWRKEYCLIGDEGLKTQSSWCDV</sequence>
<feature type="transmembrane region" description="Helical" evidence="5">
    <location>
        <begin position="278"/>
        <end position="301"/>
    </location>
</feature>
<organism evidence="7 8">
    <name type="scientific">Nannochloropsis gaditana</name>
    <dbReference type="NCBI Taxonomy" id="72520"/>
    <lineage>
        <taxon>Eukaryota</taxon>
        <taxon>Sar</taxon>
        <taxon>Stramenopiles</taxon>
        <taxon>Ochrophyta</taxon>
        <taxon>Eustigmatophyceae</taxon>
        <taxon>Eustigmatales</taxon>
        <taxon>Monodopsidaceae</taxon>
        <taxon>Nannochloropsis</taxon>
    </lineage>
</organism>
<keyword evidence="2 5" id="KW-0812">Transmembrane</keyword>
<dbReference type="EMBL" id="AZIL01000430">
    <property type="protein sequence ID" value="EWM27576.1"/>
    <property type="molecule type" value="Genomic_DNA"/>
</dbReference>
<keyword evidence="3 5" id="KW-1133">Transmembrane helix</keyword>
<accession>W7U3S6</accession>
<evidence type="ECO:0000256" key="1">
    <source>
        <dbReference type="ARBA" id="ARBA00004141"/>
    </source>
</evidence>
<dbReference type="GO" id="GO:0016020">
    <property type="term" value="C:membrane"/>
    <property type="evidence" value="ECO:0007669"/>
    <property type="project" value="UniProtKB-SubCell"/>
</dbReference>
<comment type="subcellular location">
    <subcellularLocation>
        <location evidence="1">Membrane</location>
        <topology evidence="1">Multi-pass membrane protein</topology>
    </subcellularLocation>
</comment>
<dbReference type="AlphaFoldDB" id="W7U3S6"/>
<evidence type="ECO:0000313" key="7">
    <source>
        <dbReference type="EMBL" id="EWM27576.1"/>
    </source>
</evidence>
<dbReference type="InterPro" id="IPR004841">
    <property type="entry name" value="AA-permease/SLC12A_dom"/>
</dbReference>
<gene>
    <name evidence="7" type="ORF">Naga_100015g27</name>
</gene>
<dbReference type="PANTHER" id="PTHR42770">
    <property type="entry name" value="AMINO ACID TRANSPORTER-RELATED"/>
    <property type="match status" value="1"/>
</dbReference>
<feature type="transmembrane region" description="Helical" evidence="5">
    <location>
        <begin position="425"/>
        <end position="444"/>
    </location>
</feature>
<feature type="transmembrane region" description="Helical" evidence="5">
    <location>
        <begin position="122"/>
        <end position="143"/>
    </location>
</feature>
<evidence type="ECO:0000256" key="2">
    <source>
        <dbReference type="ARBA" id="ARBA00022692"/>
    </source>
</evidence>
<evidence type="ECO:0000313" key="8">
    <source>
        <dbReference type="Proteomes" id="UP000019335"/>
    </source>
</evidence>
<feature type="domain" description="Amino acid permease/ SLC12A" evidence="6">
    <location>
        <begin position="12"/>
        <end position="443"/>
    </location>
</feature>
<dbReference type="Pfam" id="PF00324">
    <property type="entry name" value="AA_permease"/>
    <property type="match status" value="1"/>
</dbReference>
<proteinExistence type="predicted"/>